<accession>A0ABY1NZ31</accession>
<evidence type="ECO:0000256" key="1">
    <source>
        <dbReference type="SAM" id="MobiDB-lite"/>
    </source>
</evidence>
<feature type="compositionally biased region" description="Basic residues" evidence="1">
    <location>
        <begin position="169"/>
        <end position="178"/>
    </location>
</feature>
<gene>
    <name evidence="2" type="ORF">SAMN06264346_105253</name>
</gene>
<reference evidence="2 3" key="1">
    <citation type="submission" date="2017-05" db="EMBL/GenBank/DDBJ databases">
        <authorList>
            <person name="Varghese N."/>
            <person name="Submissions S."/>
        </authorList>
    </citation>
    <scope>NUCLEOTIDE SEQUENCE [LARGE SCALE GENOMIC DNA]</scope>
    <source>
        <strain evidence="2 3">DSM 28214</strain>
    </source>
</reference>
<sequence length="178" mass="21171">MENEINEQAYDMRVDKGMLPTIDIEGHIFFVDLRMNKLRPKDDFLSNGIFFSDIEDYFNDTTGKYIFPYDPQKKELGNIDYEAITAIPKDFVVVEIPSDYKLDPIGWNRQHGYDLKDGLEETGLQMNFKAKIAKWEDIYVPQIIRENLARKEKPKMQNQQTKPVENKMNQKRRKRRKM</sequence>
<name>A0ABY1NZ31_9FLAO</name>
<dbReference type="Proteomes" id="UP001157960">
    <property type="component" value="Unassembled WGS sequence"/>
</dbReference>
<protein>
    <recommendedName>
        <fullName evidence="4">DUF4316 domain-containing protein</fullName>
    </recommendedName>
</protein>
<keyword evidence="3" id="KW-1185">Reference proteome</keyword>
<feature type="region of interest" description="Disordered" evidence="1">
    <location>
        <begin position="150"/>
        <end position="178"/>
    </location>
</feature>
<evidence type="ECO:0008006" key="4">
    <source>
        <dbReference type="Google" id="ProtNLM"/>
    </source>
</evidence>
<evidence type="ECO:0000313" key="3">
    <source>
        <dbReference type="Proteomes" id="UP001157960"/>
    </source>
</evidence>
<evidence type="ECO:0000313" key="2">
    <source>
        <dbReference type="EMBL" id="SMP20598.1"/>
    </source>
</evidence>
<organism evidence="2 3">
    <name type="scientific">Chryseobacterium profundimaris</name>
    <dbReference type="NCBI Taxonomy" id="1387275"/>
    <lineage>
        <taxon>Bacteria</taxon>
        <taxon>Pseudomonadati</taxon>
        <taxon>Bacteroidota</taxon>
        <taxon>Flavobacteriia</taxon>
        <taxon>Flavobacteriales</taxon>
        <taxon>Weeksellaceae</taxon>
        <taxon>Chryseobacterium group</taxon>
        <taxon>Chryseobacterium</taxon>
    </lineage>
</organism>
<comment type="caution">
    <text evidence="2">The sequence shown here is derived from an EMBL/GenBank/DDBJ whole genome shotgun (WGS) entry which is preliminary data.</text>
</comment>
<dbReference type="RefSeq" id="WP_283422123.1">
    <property type="nucleotide sequence ID" value="NZ_FXTZ01000005.1"/>
</dbReference>
<proteinExistence type="predicted"/>
<dbReference type="EMBL" id="FXTZ01000005">
    <property type="protein sequence ID" value="SMP20598.1"/>
    <property type="molecule type" value="Genomic_DNA"/>
</dbReference>